<accession>A0AAD7VTQ5</accession>
<dbReference type="AlphaFoldDB" id="A0AAD7VTQ5"/>
<comment type="caution">
    <text evidence="4">The sequence shown here is derived from an EMBL/GenBank/DDBJ whole genome shotgun (WGS) entry which is preliminary data.</text>
</comment>
<sequence length="103" mass="12429">MHPNLDHPDFIDCTDLIQALNDCHYNLSFMERQFKCNNISEDVKRCLHEARMIRRRQNNEEGRKRAARIGAFMNGMREREDKDYEVAREMAMKELALRDKLWK</sequence>
<keyword evidence="3" id="KW-0143">Chaperone</keyword>
<keyword evidence="3" id="KW-0496">Mitochondrion</keyword>
<evidence type="ECO:0000256" key="3">
    <source>
        <dbReference type="RuleBase" id="RU364104"/>
    </source>
</evidence>
<keyword evidence="3" id="KW-0472">Membrane</keyword>
<dbReference type="GO" id="GO:0005743">
    <property type="term" value="C:mitochondrial inner membrane"/>
    <property type="evidence" value="ECO:0007669"/>
    <property type="project" value="UniProtKB-SubCell"/>
</dbReference>
<comment type="subcellular location">
    <subcellularLocation>
        <location evidence="3">Mitochondrion inner membrane</location>
    </subcellularLocation>
</comment>
<comment type="function">
    <text evidence="3">Required for mitochondrial cytochrome c oxidase (COX) assembly and respiration.</text>
</comment>
<evidence type="ECO:0000313" key="5">
    <source>
        <dbReference type="Proteomes" id="UP001217417"/>
    </source>
</evidence>
<proteinExistence type="inferred from homology"/>
<dbReference type="Proteomes" id="UP001217417">
    <property type="component" value="Unassembled WGS sequence"/>
</dbReference>
<evidence type="ECO:0000256" key="2">
    <source>
        <dbReference type="ARBA" id="ARBA00023157"/>
    </source>
</evidence>
<comment type="similarity">
    <text evidence="1 3">Belongs to the CMC family.</text>
</comment>
<evidence type="ECO:0000313" key="4">
    <source>
        <dbReference type="EMBL" id="KAJ8100405.1"/>
    </source>
</evidence>
<organism evidence="4 5">
    <name type="scientific">Lipomyces tetrasporus</name>
    <dbReference type="NCBI Taxonomy" id="54092"/>
    <lineage>
        <taxon>Eukaryota</taxon>
        <taxon>Fungi</taxon>
        <taxon>Dikarya</taxon>
        <taxon>Ascomycota</taxon>
        <taxon>Saccharomycotina</taxon>
        <taxon>Lipomycetes</taxon>
        <taxon>Lipomycetales</taxon>
        <taxon>Lipomycetaceae</taxon>
        <taxon>Lipomyces</taxon>
    </lineage>
</organism>
<gene>
    <name evidence="4" type="ORF">POJ06DRAFT_103871</name>
</gene>
<name>A0AAD7VTQ5_9ASCO</name>
<protein>
    <recommendedName>
        <fullName evidence="3">COX assembly mitochondrial protein</fullName>
    </recommendedName>
</protein>
<dbReference type="Pfam" id="PF08583">
    <property type="entry name" value="Cmc1"/>
    <property type="match status" value="1"/>
</dbReference>
<dbReference type="EMBL" id="JARPMG010000005">
    <property type="protein sequence ID" value="KAJ8100405.1"/>
    <property type="molecule type" value="Genomic_DNA"/>
</dbReference>
<keyword evidence="2" id="KW-1015">Disulfide bond</keyword>
<dbReference type="GeneID" id="80879113"/>
<keyword evidence="3" id="KW-0999">Mitochondrion inner membrane</keyword>
<reference evidence="4" key="1">
    <citation type="submission" date="2023-03" db="EMBL/GenBank/DDBJ databases">
        <title>Near-Complete genome sequence of Lipomyces tetrasporous NRRL Y-64009, an oleaginous yeast capable of growing on lignocellulosic hydrolysates.</title>
        <authorList>
            <consortium name="Lawrence Berkeley National Laboratory"/>
            <person name="Jagtap S.S."/>
            <person name="Liu J.-J."/>
            <person name="Walukiewicz H.E."/>
            <person name="Pangilinan J."/>
            <person name="Lipzen A."/>
            <person name="Ahrendt S."/>
            <person name="Koriabine M."/>
            <person name="Cobaugh K."/>
            <person name="Salamov A."/>
            <person name="Yoshinaga Y."/>
            <person name="Ng V."/>
            <person name="Daum C."/>
            <person name="Grigoriev I.V."/>
            <person name="Slininger P.J."/>
            <person name="Dien B.S."/>
            <person name="Jin Y.-S."/>
            <person name="Rao C.V."/>
        </authorList>
    </citation>
    <scope>NUCLEOTIDE SEQUENCE</scope>
    <source>
        <strain evidence="4">NRRL Y-64009</strain>
    </source>
</reference>
<dbReference type="RefSeq" id="XP_056043855.1">
    <property type="nucleotide sequence ID" value="XM_056183947.1"/>
</dbReference>
<dbReference type="InterPro" id="IPR013892">
    <property type="entry name" value="Cyt_c_biogenesis_Cmc1-like"/>
</dbReference>
<keyword evidence="5" id="KW-1185">Reference proteome</keyword>
<evidence type="ECO:0000256" key="1">
    <source>
        <dbReference type="ARBA" id="ARBA00007347"/>
    </source>
</evidence>